<dbReference type="InterPro" id="IPR018511">
    <property type="entry name" value="Hemolysin-typ_Ca-bd_CS"/>
</dbReference>
<dbReference type="InterPro" id="IPR001343">
    <property type="entry name" value="Hemolysn_Ca-bd"/>
</dbReference>
<evidence type="ECO:0000313" key="2">
    <source>
        <dbReference type="EMBL" id="QXE23336.1"/>
    </source>
</evidence>
<dbReference type="Gene3D" id="2.150.10.10">
    <property type="entry name" value="Serralysin-like metalloprotease, C-terminal"/>
    <property type="match status" value="4"/>
</dbReference>
<dbReference type="Pfam" id="PF00353">
    <property type="entry name" value="HemolysinCabind"/>
    <property type="match status" value="7"/>
</dbReference>
<name>A0A975T8I8_9NOST</name>
<dbReference type="GO" id="GO:0005509">
    <property type="term" value="F:calcium ion binding"/>
    <property type="evidence" value="ECO:0007669"/>
    <property type="project" value="InterPro"/>
</dbReference>
<dbReference type="SUPFAM" id="SSF51120">
    <property type="entry name" value="beta-Roll"/>
    <property type="match status" value="4"/>
</dbReference>
<dbReference type="PANTHER" id="PTHR14139:SF2">
    <property type="entry name" value="CALSYNTENIN-1"/>
    <property type="match status" value="1"/>
</dbReference>
<proteinExistence type="predicted"/>
<dbReference type="InterPro" id="IPR015919">
    <property type="entry name" value="Cadherin-like_sf"/>
</dbReference>
<dbReference type="KEGG" id="rsin:B6N60_02026"/>
<dbReference type="GO" id="GO:0016020">
    <property type="term" value="C:membrane"/>
    <property type="evidence" value="ECO:0007669"/>
    <property type="project" value="InterPro"/>
</dbReference>
<dbReference type="Gene3D" id="2.60.40.60">
    <property type="entry name" value="Cadherins"/>
    <property type="match status" value="1"/>
</dbReference>
<dbReference type="Proteomes" id="UP000683511">
    <property type="component" value="Chromosome"/>
</dbReference>
<feature type="domain" description="Cadherin" evidence="1">
    <location>
        <begin position="697"/>
        <end position="796"/>
    </location>
</feature>
<reference evidence="2" key="1">
    <citation type="submission" date="2017-04" db="EMBL/GenBank/DDBJ databases">
        <title>Genome deletions in a multicellular cyanobacterial endosymbiont for morphological adaptation in marine diatoms.</title>
        <authorList>
            <person name="Wang Y."/>
            <person name="Gao H."/>
            <person name="Li R."/>
            <person name="Xu X."/>
        </authorList>
    </citation>
    <scope>NUCLEOTIDE SEQUENCE</scope>
    <source>
        <strain evidence="2">FACHB 800</strain>
    </source>
</reference>
<gene>
    <name evidence="2" type="ORF">B6N60_02026</name>
</gene>
<dbReference type="InterPro" id="IPR011049">
    <property type="entry name" value="Serralysin-like_metalloprot_C"/>
</dbReference>
<dbReference type="PROSITE" id="PS00330">
    <property type="entry name" value="HEMOLYSIN_CALCIUM"/>
    <property type="match status" value="5"/>
</dbReference>
<evidence type="ECO:0000313" key="3">
    <source>
        <dbReference type="Proteomes" id="UP000683511"/>
    </source>
</evidence>
<dbReference type="PRINTS" id="PR00313">
    <property type="entry name" value="CABNDNGRPT"/>
</dbReference>
<dbReference type="InterPro" id="IPR002126">
    <property type="entry name" value="Cadherin-like_dom"/>
</dbReference>
<dbReference type="PANTHER" id="PTHR14139">
    <property type="entry name" value="CALSYNTENIN"/>
    <property type="match status" value="1"/>
</dbReference>
<sequence>MLVVRRRNTSDNPSTTTRTIGFSVNDGVINSNLASRNVTITAVNDAAVVISSGNNLSYLENATATIDSAITVSDVDSTNLISATVSITSGFVAGQDILSFTNQNGITGSYNSTTGVLALTGASSIANYQAALRSITYRNTSDNPSTTTRTIGFSVNDGIVNSNLASRNVTITAVNDVPVLGQELGTSNTAFNIRNDNGAIQNLSFSGNEFYRLGTYFADWGLQAGTDTSSFSLFSTNGGIPSGVSGLSVTNNASQVLVKGTYTGGGTNIGFLRIYSLVTGQNAVLVETRLTNNGTLAAQLRIFDTFDPDQLNNITINDTTTLITEAGTTNVAESSNSGGLSVVMGGLTNNATVGFQPSYLGIRSGSELNSFFTSPTDPNDSSYDGGLNIGTEQTIGANQSATYSYIQAYGTTLSAAESTFINSIAQQLLVYTENSSATVISSTGFGIKDVDNTNIISATIQITGGYQSSQDLLSVVGILPLGIAASAFNAATGTLTLSGSATLANYQLALQQIGYSNTSDNPNTTTRTVSFTVNDGFVNSNTVTRNIFVTAVNDAAVVISSGNNLSYLENGTATIDSAITVSDVDSTNLVSATVSITSGFVTGQDILSFTNQNGITGSYNSMTGVLTLTGASSIANYQAALRSITYRNTSDNPSTTTRTIGFSVNDGVVNSNLASRNVTITAVNDAPAGLSLDNMAVAENQVIGTVVGNFSSTDPDIGNTFTYSLVTGTGDTNNALFTIIGNQLRTKAVFDFKTKNSYSILVRTTDQGGLFYNQQFTININMSSNQLLQGSTGDDFFIGNDGYDTIIGGAGVDTVDYGQLATSITLKAQGIVDKGHLGTDIVQAEIFIGNAAFTNAIDASSSFTNAINVNLSANTLTVFGLPSGDATFDVYNFTDVKGSQLGDEIIGDEQNNRLEGQGGDDRIYATTGNDTIIGGDGFDTVDYSYVDSAITLKSQGIVAKAIGGTDIVQADQFIGNAAYRNSIDASSSTTTSINADLSLNSLTVFGLPSGELTFDVANFQDVIASQSDDQLTGNELDNLLDGQAGDDLFFGTVGSDTMTGGSGVDTVDYSNLAGAIKIKPTGFIEKDEGLLGVDKVAAEVIIGNADYINIIDASSSTTASLEVDLFNNSFKVLGTAVGNLSFEAQNFSNVIGSQVADIIKGDSGNNNLRGEGGNDTLTGGAASDVLNGGTGIDTVSYLGSTSGVTVNLATGIGSGGDAAGDSFASLENATGSGFNDNLTGNTLNNILNGGAGNDNLSGSSGNDSVLGDIGNDVLMGGLGADTLDGGAGTDTASYATASAGVSVNLSIGNGTLGEANGDRLIGIERLTGSNYSDNLIGNTASNTLTANNGNDTLNGDAGTDTLIGGSGNDFLVGGLGNDFLTGGTGLDNFRFNSKSEGVDRITDFSVVDDTISILASGFGGLTVGTLSVSRFVIGSTATNFNQRFIYNSSNGNLFFDRDGVGTSFSSIQIATLNTGLALTNTDFQIV</sequence>
<dbReference type="PROSITE" id="PS50268">
    <property type="entry name" value="CADHERIN_2"/>
    <property type="match status" value="1"/>
</dbReference>
<accession>A0A975T8I8</accession>
<dbReference type="GO" id="GO:0007156">
    <property type="term" value="P:homophilic cell adhesion via plasma membrane adhesion molecules"/>
    <property type="evidence" value="ECO:0007669"/>
    <property type="project" value="InterPro"/>
</dbReference>
<evidence type="ECO:0000259" key="1">
    <source>
        <dbReference type="PROSITE" id="PS50268"/>
    </source>
</evidence>
<dbReference type="SUPFAM" id="SSF49313">
    <property type="entry name" value="Cadherin-like"/>
    <property type="match status" value="1"/>
</dbReference>
<dbReference type="CDD" id="cd11304">
    <property type="entry name" value="Cadherin_repeat"/>
    <property type="match status" value="1"/>
</dbReference>
<protein>
    <submittedName>
        <fullName evidence="2">Hemolysin-type calcium-binding region</fullName>
    </submittedName>
</protein>
<organism evidence="2 3">
    <name type="scientific">Richelia sinica FACHB-800</name>
    <dbReference type="NCBI Taxonomy" id="1357546"/>
    <lineage>
        <taxon>Bacteria</taxon>
        <taxon>Bacillati</taxon>
        <taxon>Cyanobacteriota</taxon>
        <taxon>Cyanophyceae</taxon>
        <taxon>Nostocales</taxon>
        <taxon>Nostocaceae</taxon>
        <taxon>Richelia</taxon>
    </lineage>
</organism>
<dbReference type="EMBL" id="CP021056">
    <property type="protein sequence ID" value="QXE23336.1"/>
    <property type="molecule type" value="Genomic_DNA"/>
</dbReference>
<keyword evidence="3" id="KW-1185">Reference proteome</keyword>